<reference evidence="5" key="1">
    <citation type="submission" date="2021-01" db="EMBL/GenBank/DDBJ databases">
        <title>Whole genome shotgun sequence of Actinoplanes rishiriensis NBRC 108556.</title>
        <authorList>
            <person name="Komaki H."/>
            <person name="Tamura T."/>
        </authorList>
    </citation>
    <scope>NUCLEOTIDE SEQUENCE</scope>
    <source>
        <strain evidence="5">NBRC 108556</strain>
    </source>
</reference>
<dbReference type="Pfam" id="PF08279">
    <property type="entry name" value="HTH_11"/>
    <property type="match status" value="1"/>
</dbReference>
<dbReference type="InterPro" id="IPR036390">
    <property type="entry name" value="WH_DNA-bd_sf"/>
</dbReference>
<evidence type="ECO:0000256" key="1">
    <source>
        <dbReference type="ARBA" id="ARBA00023015"/>
    </source>
</evidence>
<dbReference type="PIRSF" id="PIRSF016838">
    <property type="entry name" value="PafC"/>
    <property type="match status" value="1"/>
</dbReference>
<protein>
    <recommendedName>
        <fullName evidence="4">HTH deoR-type domain-containing protein</fullName>
    </recommendedName>
</protein>
<dbReference type="Gene3D" id="1.10.10.10">
    <property type="entry name" value="Winged helix-like DNA-binding domain superfamily/Winged helix DNA-binding domain"/>
    <property type="match status" value="1"/>
</dbReference>
<dbReference type="InterPro" id="IPR051534">
    <property type="entry name" value="CBASS_pafABC_assoc_protein"/>
</dbReference>
<dbReference type="Pfam" id="PF13280">
    <property type="entry name" value="WYL"/>
    <property type="match status" value="1"/>
</dbReference>
<feature type="region of interest" description="Disordered" evidence="3">
    <location>
        <begin position="263"/>
        <end position="305"/>
    </location>
</feature>
<dbReference type="InterPro" id="IPR028349">
    <property type="entry name" value="PafC-like"/>
</dbReference>
<keyword evidence="6" id="KW-1185">Reference proteome</keyword>
<comment type="caution">
    <text evidence="5">The sequence shown here is derived from an EMBL/GenBank/DDBJ whole genome shotgun (WGS) entry which is preliminary data.</text>
</comment>
<feature type="compositionally biased region" description="Low complexity" evidence="3">
    <location>
        <begin position="290"/>
        <end position="305"/>
    </location>
</feature>
<feature type="domain" description="HTH deoR-type" evidence="4">
    <location>
        <begin position="1"/>
        <end position="52"/>
    </location>
</feature>
<dbReference type="GO" id="GO:0003700">
    <property type="term" value="F:DNA-binding transcription factor activity"/>
    <property type="evidence" value="ECO:0007669"/>
    <property type="project" value="InterPro"/>
</dbReference>
<dbReference type="InterPro" id="IPR026881">
    <property type="entry name" value="WYL_dom"/>
</dbReference>
<organism evidence="5 6">
    <name type="scientific">Paractinoplanes rishiriensis</name>
    <dbReference type="NCBI Taxonomy" id="1050105"/>
    <lineage>
        <taxon>Bacteria</taxon>
        <taxon>Bacillati</taxon>
        <taxon>Actinomycetota</taxon>
        <taxon>Actinomycetes</taxon>
        <taxon>Micromonosporales</taxon>
        <taxon>Micromonosporaceae</taxon>
        <taxon>Paractinoplanes</taxon>
    </lineage>
</organism>
<keyword evidence="1" id="KW-0805">Transcription regulation</keyword>
<evidence type="ECO:0000256" key="3">
    <source>
        <dbReference type="SAM" id="MobiDB-lite"/>
    </source>
</evidence>
<feature type="compositionally biased region" description="Pro residues" evidence="3">
    <location>
        <begin position="276"/>
        <end position="289"/>
    </location>
</feature>
<dbReference type="InterPro" id="IPR013196">
    <property type="entry name" value="HTH_11"/>
</dbReference>
<evidence type="ECO:0000313" key="5">
    <source>
        <dbReference type="EMBL" id="GIF00274.1"/>
    </source>
</evidence>
<keyword evidence="2" id="KW-0804">Transcription</keyword>
<sequence length="359" mass="38575">MLRLLSLLQTHRYWPGSELADRLEVSPRTLRRDVDRLRDLGYPVDANRGAAGGYQLQAGAAVPPLLLDDDEAVAIAVGLRTAAAGAVAGFEETSVRALAKVIQLLPPRLRRRIDALRAVTAPGAFGGGPVLDATVLTTIALACRGEERLRFTYTAREREAAPRHVEPHRLVSLGRRWYLVAWDLDRADWRNFRVDRLSEPTLTGARFRPRDIPGGDPVAWLRSRMAAIPTRYEVSVRLQTPPDRVRAVVGYWGTVEPLPPAAPAMSAPAMSAPAAPAAPAPAAPAPAAPAPAGQASPAPESPESGAAELTACRLRMNVDDLSWPVMVLGVLGVPFTIESPDELRDHVRSAGETLLRGAA</sequence>
<name>A0A919K503_9ACTN</name>
<dbReference type="PROSITE" id="PS51000">
    <property type="entry name" value="HTH_DEOR_2"/>
    <property type="match status" value="1"/>
</dbReference>
<evidence type="ECO:0000259" key="4">
    <source>
        <dbReference type="PROSITE" id="PS51000"/>
    </source>
</evidence>
<dbReference type="PANTHER" id="PTHR34580">
    <property type="match status" value="1"/>
</dbReference>
<dbReference type="PANTHER" id="PTHR34580:SF3">
    <property type="entry name" value="PROTEIN PAFB"/>
    <property type="match status" value="1"/>
</dbReference>
<proteinExistence type="predicted"/>
<dbReference type="InterPro" id="IPR036388">
    <property type="entry name" value="WH-like_DNA-bd_sf"/>
</dbReference>
<dbReference type="Proteomes" id="UP000636960">
    <property type="component" value="Unassembled WGS sequence"/>
</dbReference>
<dbReference type="InterPro" id="IPR001034">
    <property type="entry name" value="DeoR_HTH"/>
</dbReference>
<accession>A0A919K503</accession>
<dbReference type="EMBL" id="BOMV01000082">
    <property type="protein sequence ID" value="GIF00274.1"/>
    <property type="molecule type" value="Genomic_DNA"/>
</dbReference>
<feature type="compositionally biased region" description="Low complexity" evidence="3">
    <location>
        <begin position="263"/>
        <end position="275"/>
    </location>
</feature>
<gene>
    <name evidence="5" type="ORF">Ari01nite_77380</name>
</gene>
<dbReference type="PROSITE" id="PS52050">
    <property type="entry name" value="WYL"/>
    <property type="match status" value="1"/>
</dbReference>
<evidence type="ECO:0000313" key="6">
    <source>
        <dbReference type="Proteomes" id="UP000636960"/>
    </source>
</evidence>
<evidence type="ECO:0000256" key="2">
    <source>
        <dbReference type="ARBA" id="ARBA00023163"/>
    </source>
</evidence>
<dbReference type="AlphaFoldDB" id="A0A919K503"/>
<dbReference type="SUPFAM" id="SSF46785">
    <property type="entry name" value="Winged helix' DNA-binding domain"/>
    <property type="match status" value="1"/>
</dbReference>